<dbReference type="AlphaFoldDB" id="A0A1M6WHR1"/>
<keyword evidence="4" id="KW-1185">Reference proteome</keyword>
<name>A0A1M6WHR1_9FLAO</name>
<dbReference type="EMBL" id="BMFL01000015">
    <property type="protein sequence ID" value="GGF04774.1"/>
    <property type="molecule type" value="Genomic_DNA"/>
</dbReference>
<sequence length="142" mass="16808">METYKIEIFGEDENQIQRMEEVIQPLQDLEGYSLKLLWIDGDSETDEYSVFELQEIIDQQDGILVDYEQLENLCYKMENVTEALIIGDRNEKNLFVNIEDENLYDNEIVFEFVHDSHWQIITSDINVIDTFKVSFPNSNIIE</sequence>
<gene>
    <name evidence="1" type="ORF">GCM10010984_22550</name>
    <name evidence="2" type="ORF">SAMN05443634_104317</name>
</gene>
<evidence type="ECO:0000313" key="2">
    <source>
        <dbReference type="EMBL" id="SHK93312.1"/>
    </source>
</evidence>
<evidence type="ECO:0000313" key="3">
    <source>
        <dbReference type="Proteomes" id="UP000184120"/>
    </source>
</evidence>
<dbReference type="Proteomes" id="UP000184120">
    <property type="component" value="Unassembled WGS sequence"/>
</dbReference>
<dbReference type="OrthoDB" id="1435779at2"/>
<reference evidence="4" key="4">
    <citation type="journal article" date="2019" name="Int. J. Syst. Evol. Microbiol.">
        <title>The Global Catalogue of Microorganisms (GCM) 10K type strain sequencing project: providing services to taxonomists for standard genome sequencing and annotation.</title>
        <authorList>
            <consortium name="The Broad Institute Genomics Platform"/>
            <consortium name="The Broad Institute Genome Sequencing Center for Infectious Disease"/>
            <person name="Wu L."/>
            <person name="Ma J."/>
        </authorList>
    </citation>
    <scope>NUCLEOTIDE SEQUENCE [LARGE SCALE GENOMIC DNA]</scope>
    <source>
        <strain evidence="4">CGMCC 1.12707</strain>
    </source>
</reference>
<organism evidence="2 3">
    <name type="scientific">Chishuiella changwenlii</name>
    <dbReference type="NCBI Taxonomy" id="1434701"/>
    <lineage>
        <taxon>Bacteria</taxon>
        <taxon>Pseudomonadati</taxon>
        <taxon>Bacteroidota</taxon>
        <taxon>Flavobacteriia</taxon>
        <taxon>Flavobacteriales</taxon>
        <taxon>Weeksellaceae</taxon>
        <taxon>Chishuiella</taxon>
    </lineage>
</organism>
<evidence type="ECO:0000313" key="4">
    <source>
        <dbReference type="Proteomes" id="UP000650994"/>
    </source>
</evidence>
<accession>A0A1M6WHR1</accession>
<proteinExistence type="predicted"/>
<reference evidence="2" key="2">
    <citation type="submission" date="2016-11" db="EMBL/GenBank/DDBJ databases">
        <authorList>
            <person name="Jaros S."/>
            <person name="Januszkiewicz K."/>
            <person name="Wedrychowicz H."/>
        </authorList>
    </citation>
    <scope>NUCLEOTIDE SEQUENCE [LARGE SCALE GENOMIC DNA]</scope>
    <source>
        <strain evidence="2">DSM 27989</strain>
    </source>
</reference>
<reference evidence="3" key="3">
    <citation type="submission" date="2016-11" db="EMBL/GenBank/DDBJ databases">
        <authorList>
            <person name="Varghese N."/>
            <person name="Submissions S."/>
        </authorList>
    </citation>
    <scope>NUCLEOTIDE SEQUENCE [LARGE SCALE GENOMIC DNA]</scope>
    <source>
        <strain evidence="3">DSM 27989</strain>
    </source>
</reference>
<dbReference type="RefSeq" id="WP_072930857.1">
    <property type="nucleotide sequence ID" value="NZ_BMFL01000015.1"/>
</dbReference>
<protein>
    <submittedName>
        <fullName evidence="2">Uncharacterized protein</fullName>
    </submittedName>
</protein>
<evidence type="ECO:0000313" key="1">
    <source>
        <dbReference type="EMBL" id="GGF04774.1"/>
    </source>
</evidence>
<dbReference type="Proteomes" id="UP000650994">
    <property type="component" value="Unassembled WGS sequence"/>
</dbReference>
<dbReference type="EMBL" id="FRBH01000004">
    <property type="protein sequence ID" value="SHK93312.1"/>
    <property type="molecule type" value="Genomic_DNA"/>
</dbReference>
<reference evidence="1" key="5">
    <citation type="submission" date="2024-05" db="EMBL/GenBank/DDBJ databases">
        <authorList>
            <person name="Sun Q."/>
            <person name="Zhou Y."/>
        </authorList>
    </citation>
    <scope>NUCLEOTIDE SEQUENCE</scope>
    <source>
        <strain evidence="1">CGMCC 1.12707</strain>
    </source>
</reference>
<reference evidence="1" key="1">
    <citation type="journal article" date="2014" name="Int. J. Syst. Evol. Microbiol.">
        <title>Complete genome of a new Firmicutes species belonging to the dominant human colonic microbiota ('Ruminococcus bicirculans') reveals two chromosomes and a selective capacity to utilize plant glucans.</title>
        <authorList>
            <consortium name="NISC Comparative Sequencing Program"/>
            <person name="Wegmann U."/>
            <person name="Louis P."/>
            <person name="Goesmann A."/>
            <person name="Henrissat B."/>
            <person name="Duncan S.H."/>
            <person name="Flint H.J."/>
        </authorList>
    </citation>
    <scope>NUCLEOTIDE SEQUENCE</scope>
    <source>
        <strain evidence="1">CGMCC 1.12707</strain>
    </source>
</reference>